<comment type="caution">
    <text evidence="1">The sequence shown here is derived from an EMBL/GenBank/DDBJ whole genome shotgun (WGS) entry which is preliminary data.</text>
</comment>
<gene>
    <name evidence="1" type="ORF">NDU88_005665</name>
</gene>
<name>A0AAV7VLR8_PLEWA</name>
<dbReference type="AlphaFoldDB" id="A0AAV7VLR8"/>
<evidence type="ECO:0000313" key="1">
    <source>
        <dbReference type="EMBL" id="KAJ1201861.1"/>
    </source>
</evidence>
<reference evidence="1" key="1">
    <citation type="journal article" date="2022" name="bioRxiv">
        <title>Sequencing and chromosome-scale assembly of the giantPleurodeles waltlgenome.</title>
        <authorList>
            <person name="Brown T."/>
            <person name="Elewa A."/>
            <person name="Iarovenko S."/>
            <person name="Subramanian E."/>
            <person name="Araus A.J."/>
            <person name="Petzold A."/>
            <person name="Susuki M."/>
            <person name="Suzuki K.-i.T."/>
            <person name="Hayashi T."/>
            <person name="Toyoda A."/>
            <person name="Oliveira C."/>
            <person name="Osipova E."/>
            <person name="Leigh N.D."/>
            <person name="Simon A."/>
            <person name="Yun M.H."/>
        </authorList>
    </citation>
    <scope>NUCLEOTIDE SEQUENCE</scope>
    <source>
        <strain evidence="1">20211129_DDA</strain>
        <tissue evidence="1">Liver</tissue>
    </source>
</reference>
<proteinExistence type="predicted"/>
<protein>
    <submittedName>
        <fullName evidence="1">Uncharacterized protein</fullName>
    </submittedName>
</protein>
<organism evidence="1 2">
    <name type="scientific">Pleurodeles waltl</name>
    <name type="common">Iberian ribbed newt</name>
    <dbReference type="NCBI Taxonomy" id="8319"/>
    <lineage>
        <taxon>Eukaryota</taxon>
        <taxon>Metazoa</taxon>
        <taxon>Chordata</taxon>
        <taxon>Craniata</taxon>
        <taxon>Vertebrata</taxon>
        <taxon>Euteleostomi</taxon>
        <taxon>Amphibia</taxon>
        <taxon>Batrachia</taxon>
        <taxon>Caudata</taxon>
        <taxon>Salamandroidea</taxon>
        <taxon>Salamandridae</taxon>
        <taxon>Pleurodelinae</taxon>
        <taxon>Pleurodeles</taxon>
    </lineage>
</organism>
<evidence type="ECO:0000313" key="2">
    <source>
        <dbReference type="Proteomes" id="UP001066276"/>
    </source>
</evidence>
<accession>A0AAV7VLR8</accession>
<keyword evidence="2" id="KW-1185">Reference proteome</keyword>
<sequence>MKRISARLLFRVLEDFESSALTYIDTSVSPPWKGRTNEHQTSAIRDQGGNVQARTVLPKRTLIVERLPQTHKPAKNEDG</sequence>
<dbReference type="EMBL" id="JANPWB010000003">
    <property type="protein sequence ID" value="KAJ1201861.1"/>
    <property type="molecule type" value="Genomic_DNA"/>
</dbReference>
<dbReference type="Proteomes" id="UP001066276">
    <property type="component" value="Chromosome 2_1"/>
</dbReference>